<protein>
    <recommendedName>
        <fullName evidence="5">Chitin synthase export chaperone</fullName>
    </recommendedName>
</protein>
<gene>
    <name evidence="3" type="ORF">M422DRAFT_264748</name>
</gene>
<dbReference type="HOGENOM" id="CLU_1489899_0_0_1"/>
<feature type="signal peptide" evidence="2">
    <location>
        <begin position="1"/>
        <end position="31"/>
    </location>
</feature>
<organism evidence="3 4">
    <name type="scientific">Sphaerobolus stellatus (strain SS14)</name>
    <dbReference type="NCBI Taxonomy" id="990650"/>
    <lineage>
        <taxon>Eukaryota</taxon>
        <taxon>Fungi</taxon>
        <taxon>Dikarya</taxon>
        <taxon>Basidiomycota</taxon>
        <taxon>Agaricomycotina</taxon>
        <taxon>Agaricomycetes</taxon>
        <taxon>Phallomycetidae</taxon>
        <taxon>Geastrales</taxon>
        <taxon>Sphaerobolaceae</taxon>
        <taxon>Sphaerobolus</taxon>
    </lineage>
</organism>
<keyword evidence="1" id="KW-0472">Membrane</keyword>
<feature type="transmembrane region" description="Helical" evidence="1">
    <location>
        <begin position="68"/>
        <end position="90"/>
    </location>
</feature>
<feature type="transmembrane region" description="Helical" evidence="1">
    <location>
        <begin position="141"/>
        <end position="159"/>
    </location>
</feature>
<dbReference type="Proteomes" id="UP000054279">
    <property type="component" value="Unassembled WGS sequence"/>
</dbReference>
<keyword evidence="2" id="KW-0732">Signal</keyword>
<dbReference type="AlphaFoldDB" id="A0A0C9UF30"/>
<sequence>MNAIPRPPLHLNSLLPALLAALILPTLFVHPDPICDSNMIKCEFDTCYDKRHNSDWIPDAFSCPPKAIWVWLAVGGHLDALLFSLVRGRILRRIDCGNRPLIIWLLEMFFVFNLILLDIAASLQAVWGFPGLYVLPKVYKVRYIVMFILNVAGLWDNWVNLGSATDARELCRKAEDQERDKEGMAKEMQECD</sequence>
<evidence type="ECO:0000256" key="1">
    <source>
        <dbReference type="SAM" id="Phobius"/>
    </source>
</evidence>
<evidence type="ECO:0000313" key="3">
    <source>
        <dbReference type="EMBL" id="KIJ33349.1"/>
    </source>
</evidence>
<name>A0A0C9UF30_SPHS4</name>
<feature type="transmembrane region" description="Helical" evidence="1">
    <location>
        <begin position="102"/>
        <end position="129"/>
    </location>
</feature>
<keyword evidence="1" id="KW-1133">Transmembrane helix</keyword>
<evidence type="ECO:0000256" key="2">
    <source>
        <dbReference type="SAM" id="SignalP"/>
    </source>
</evidence>
<keyword evidence="4" id="KW-1185">Reference proteome</keyword>
<feature type="chain" id="PRO_5002221064" description="Chitin synthase export chaperone" evidence="2">
    <location>
        <begin position="32"/>
        <end position="192"/>
    </location>
</feature>
<keyword evidence="1" id="KW-0812">Transmembrane</keyword>
<evidence type="ECO:0008006" key="5">
    <source>
        <dbReference type="Google" id="ProtNLM"/>
    </source>
</evidence>
<reference evidence="3 4" key="1">
    <citation type="submission" date="2014-06" db="EMBL/GenBank/DDBJ databases">
        <title>Evolutionary Origins and Diversification of the Mycorrhizal Mutualists.</title>
        <authorList>
            <consortium name="DOE Joint Genome Institute"/>
            <consortium name="Mycorrhizal Genomics Consortium"/>
            <person name="Kohler A."/>
            <person name="Kuo A."/>
            <person name="Nagy L.G."/>
            <person name="Floudas D."/>
            <person name="Copeland A."/>
            <person name="Barry K.W."/>
            <person name="Cichocki N."/>
            <person name="Veneault-Fourrey C."/>
            <person name="LaButti K."/>
            <person name="Lindquist E.A."/>
            <person name="Lipzen A."/>
            <person name="Lundell T."/>
            <person name="Morin E."/>
            <person name="Murat C."/>
            <person name="Riley R."/>
            <person name="Ohm R."/>
            <person name="Sun H."/>
            <person name="Tunlid A."/>
            <person name="Henrissat B."/>
            <person name="Grigoriev I.V."/>
            <person name="Hibbett D.S."/>
            <person name="Martin F."/>
        </authorList>
    </citation>
    <scope>NUCLEOTIDE SEQUENCE [LARGE SCALE GENOMIC DNA]</scope>
    <source>
        <strain evidence="3 4">SS14</strain>
    </source>
</reference>
<accession>A0A0C9UF30</accession>
<evidence type="ECO:0000313" key="4">
    <source>
        <dbReference type="Proteomes" id="UP000054279"/>
    </source>
</evidence>
<dbReference type="EMBL" id="KN837214">
    <property type="protein sequence ID" value="KIJ33349.1"/>
    <property type="molecule type" value="Genomic_DNA"/>
</dbReference>
<proteinExistence type="predicted"/>